<evidence type="ECO:0000313" key="10">
    <source>
        <dbReference type="Proteomes" id="UP001226434"/>
    </source>
</evidence>
<dbReference type="Proteomes" id="UP001226434">
    <property type="component" value="Unassembled WGS sequence"/>
</dbReference>
<evidence type="ECO:0000259" key="7">
    <source>
        <dbReference type="Pfam" id="PF07980"/>
    </source>
</evidence>
<keyword evidence="10" id="KW-1185">Reference proteome</keyword>
<proteinExistence type="inferred from homology"/>
<evidence type="ECO:0000256" key="4">
    <source>
        <dbReference type="ARBA" id="ARBA00023136"/>
    </source>
</evidence>
<feature type="signal peptide" evidence="6">
    <location>
        <begin position="1"/>
        <end position="27"/>
    </location>
</feature>
<dbReference type="InterPro" id="IPR012944">
    <property type="entry name" value="SusD_RagB_dom"/>
</dbReference>
<comment type="caution">
    <text evidence="9">The sequence shown here is derived from an EMBL/GenBank/DDBJ whole genome shotgun (WGS) entry which is preliminary data.</text>
</comment>
<dbReference type="Gene3D" id="1.25.40.390">
    <property type="match status" value="1"/>
</dbReference>
<feature type="domain" description="SusD-like N-terminal" evidence="8">
    <location>
        <begin position="96"/>
        <end position="232"/>
    </location>
</feature>
<name>A0ABT6R7H9_9BACT</name>
<evidence type="ECO:0000256" key="3">
    <source>
        <dbReference type="ARBA" id="ARBA00022729"/>
    </source>
</evidence>
<evidence type="ECO:0000313" key="9">
    <source>
        <dbReference type="EMBL" id="MDI3318520.1"/>
    </source>
</evidence>
<feature type="chain" id="PRO_5045997869" evidence="6">
    <location>
        <begin position="28"/>
        <end position="490"/>
    </location>
</feature>
<comment type="subcellular location">
    <subcellularLocation>
        <location evidence="1">Cell outer membrane</location>
    </subcellularLocation>
</comment>
<feature type="domain" description="RagB/SusD" evidence="7">
    <location>
        <begin position="379"/>
        <end position="463"/>
    </location>
</feature>
<evidence type="ECO:0000259" key="8">
    <source>
        <dbReference type="Pfam" id="PF14322"/>
    </source>
</evidence>
<dbReference type="Pfam" id="PF14322">
    <property type="entry name" value="SusD-like_3"/>
    <property type="match status" value="1"/>
</dbReference>
<dbReference type="Pfam" id="PF07980">
    <property type="entry name" value="SusD_RagB"/>
    <property type="match status" value="1"/>
</dbReference>
<dbReference type="RefSeq" id="WP_282332651.1">
    <property type="nucleotide sequence ID" value="NZ_JASBRG010000001.1"/>
</dbReference>
<evidence type="ECO:0000256" key="6">
    <source>
        <dbReference type="SAM" id="SignalP"/>
    </source>
</evidence>
<evidence type="ECO:0000256" key="1">
    <source>
        <dbReference type="ARBA" id="ARBA00004442"/>
    </source>
</evidence>
<gene>
    <name evidence="9" type="ORF">QJ048_01985</name>
</gene>
<keyword evidence="5" id="KW-0998">Cell outer membrane</keyword>
<comment type="similarity">
    <text evidence="2">Belongs to the SusD family.</text>
</comment>
<dbReference type="InterPro" id="IPR033985">
    <property type="entry name" value="SusD-like_N"/>
</dbReference>
<sequence length="490" mass="54552">MKKITFKISVCLLIGSFILSTSCSKYIDVSPETKVPVANTDYSNISQMYMPVSGVYGTAATKFSFWAAQGLITVRGDDMNKGGSPNDQIEFSYCKNFQYDKIRSYWALDATWQGLYKTVSVANDALTALNEYAKHLTTDAQRQTNKSFAAEVRFLRAYAFFRISNFWGDVPLLLDNSSTASPKKTKLADVRTFILNEMDTCIANLPDMRPNERTDAKGAVTKYSALTLKAKVQLLIGDYPGVQASTDKIINSGRFTLYNDYYNLFKIPGKLSDESLYELQFTDFGAGSGNIVESDAWFAFQGPGGKNRPSSISGWGFMSPTNDLISFLNSRNDSVRAKTALLYAGAVTPSGDTLVPSNQDMPTCYNGKAYTPSEQMTPGRTNYGANNNIQILRYADVLLMNAEAKIRQGQSGDAPLKLVRNRAKLNSINGATLQNVLDERRAELANEWGERYFDLIRIDQAQNFLPGFIKGQTEFYPIPQNEIDLNPFLR</sequence>
<accession>A0ABT6R7H9</accession>
<keyword evidence="3 6" id="KW-0732">Signal</keyword>
<evidence type="ECO:0000256" key="5">
    <source>
        <dbReference type="ARBA" id="ARBA00023237"/>
    </source>
</evidence>
<dbReference type="PROSITE" id="PS51257">
    <property type="entry name" value="PROKAR_LIPOPROTEIN"/>
    <property type="match status" value="1"/>
</dbReference>
<dbReference type="SUPFAM" id="SSF48452">
    <property type="entry name" value="TPR-like"/>
    <property type="match status" value="1"/>
</dbReference>
<organism evidence="9 10">
    <name type="scientific">Pinibacter soli</name>
    <dbReference type="NCBI Taxonomy" id="3044211"/>
    <lineage>
        <taxon>Bacteria</taxon>
        <taxon>Pseudomonadati</taxon>
        <taxon>Bacteroidota</taxon>
        <taxon>Chitinophagia</taxon>
        <taxon>Chitinophagales</taxon>
        <taxon>Chitinophagaceae</taxon>
        <taxon>Pinibacter</taxon>
    </lineage>
</organism>
<reference evidence="9 10" key="1">
    <citation type="submission" date="2023-05" db="EMBL/GenBank/DDBJ databases">
        <title>Genome sequence of Pinibacter sp. MAH-24.</title>
        <authorList>
            <person name="Huq M.A."/>
        </authorList>
    </citation>
    <scope>NUCLEOTIDE SEQUENCE [LARGE SCALE GENOMIC DNA]</scope>
    <source>
        <strain evidence="9 10">MAH-24</strain>
    </source>
</reference>
<dbReference type="EMBL" id="JASBRG010000001">
    <property type="protein sequence ID" value="MDI3318520.1"/>
    <property type="molecule type" value="Genomic_DNA"/>
</dbReference>
<keyword evidence="4" id="KW-0472">Membrane</keyword>
<protein>
    <submittedName>
        <fullName evidence="9">RagB/SusD family nutrient uptake outer membrane protein</fullName>
    </submittedName>
</protein>
<dbReference type="InterPro" id="IPR011990">
    <property type="entry name" value="TPR-like_helical_dom_sf"/>
</dbReference>
<evidence type="ECO:0000256" key="2">
    <source>
        <dbReference type="ARBA" id="ARBA00006275"/>
    </source>
</evidence>